<evidence type="ECO:0000313" key="2">
    <source>
        <dbReference type="Proteomes" id="UP000516571"/>
    </source>
</evidence>
<name>A0A7L5CBA5_9CAUD</name>
<keyword evidence="2" id="KW-1185">Reference proteome</keyword>
<accession>A0A7L5CBA5</accession>
<proteinExistence type="predicted"/>
<evidence type="ECO:0000313" key="1">
    <source>
        <dbReference type="EMBL" id="QJA17762.1"/>
    </source>
</evidence>
<sequence>MDKTLWQNHHEFAEYWPLLSGQCVDNMAVFRNAGMPHFAPDQQLIGFQDDTRFPLWLRPF</sequence>
<organism evidence="1 2">
    <name type="scientific">Salmonella phage vB_Sen_I1</name>
    <dbReference type="NCBI Taxonomy" id="2723910"/>
    <lineage>
        <taxon>Viruses</taxon>
        <taxon>Duplodnaviria</taxon>
        <taxon>Heunggongvirae</taxon>
        <taxon>Uroviricota</taxon>
        <taxon>Caudoviricetes</taxon>
        <taxon>Demerecviridae</taxon>
        <taxon>Markadamsvirinae</taxon>
        <taxon>Tequintavirus</taxon>
        <taxon>Tequintavirus tvI1</taxon>
    </lineage>
</organism>
<dbReference type="EMBL" id="MT233524">
    <property type="protein sequence ID" value="QJA17762.1"/>
    <property type="molecule type" value="Genomic_DNA"/>
</dbReference>
<dbReference type="Proteomes" id="UP000516571">
    <property type="component" value="Segment"/>
</dbReference>
<gene>
    <name evidence="1" type="ORF">vBSenI1_01</name>
</gene>
<reference evidence="1 2" key="1">
    <citation type="submission" date="2020-03" db="EMBL/GenBank/DDBJ databases">
        <authorList>
            <person name="Grabski M.Z."/>
        </authorList>
    </citation>
    <scope>NUCLEOTIDE SEQUENCE [LARGE SCALE GENOMIC DNA]</scope>
    <source>
        <strain evidence="2">vB_Sen_I1</strain>
    </source>
</reference>
<protein>
    <submittedName>
        <fullName evidence="1">Ribonucleotide reductase of class Ia (Aerobic) alpha subunit</fullName>
    </submittedName>
</protein>